<evidence type="ECO:0000313" key="11">
    <source>
        <dbReference type="EMBL" id="OIQ07653.1"/>
    </source>
</evidence>
<evidence type="ECO:0000256" key="2">
    <source>
        <dbReference type="ARBA" id="ARBA00022448"/>
    </source>
</evidence>
<dbReference type="EC" id="3.6.3.17" evidence="11"/>
<feature type="domain" description="ABC transporter" evidence="10">
    <location>
        <begin position="261"/>
        <end position="498"/>
    </location>
</feature>
<dbReference type="InterPro" id="IPR050107">
    <property type="entry name" value="ABC_carbohydrate_import_ATPase"/>
</dbReference>
<evidence type="ECO:0000259" key="10">
    <source>
        <dbReference type="PROSITE" id="PS50893"/>
    </source>
</evidence>
<comment type="caution">
    <text evidence="11">The sequence shown here is derived from an EMBL/GenBank/DDBJ whole genome shotgun (WGS) entry which is preliminary data.</text>
</comment>
<keyword evidence="4" id="KW-0762">Sugar transport</keyword>
<dbReference type="FunFam" id="3.40.50.300:FF:000127">
    <property type="entry name" value="Ribose import ATP-binding protein RbsA"/>
    <property type="match status" value="1"/>
</dbReference>
<accession>A0A1J5JEJ6</accession>
<evidence type="ECO:0000256" key="7">
    <source>
        <dbReference type="ARBA" id="ARBA00022840"/>
    </source>
</evidence>
<dbReference type="AlphaFoldDB" id="A0A1J5JEJ6"/>
<evidence type="ECO:0000256" key="4">
    <source>
        <dbReference type="ARBA" id="ARBA00022597"/>
    </source>
</evidence>
<keyword evidence="9" id="KW-0472">Membrane</keyword>
<dbReference type="EMBL" id="MIHH01000036">
    <property type="protein sequence ID" value="OIQ07653.1"/>
    <property type="molecule type" value="Genomic_DNA"/>
</dbReference>
<dbReference type="CDD" id="cd03216">
    <property type="entry name" value="ABC_Carb_Monos_I"/>
    <property type="match status" value="1"/>
</dbReference>
<dbReference type="PANTHER" id="PTHR43790">
    <property type="entry name" value="CARBOHYDRATE TRANSPORT ATP-BINDING PROTEIN MG119-RELATED"/>
    <property type="match status" value="1"/>
</dbReference>
<sequence length="498" mass="55324">MSNKFIEIKGLSKRFPGVVALDNIDLDIYEGEVHVLLGENGAGKSTLIKILTGAYRKDEGQIIINGQEVDLKSPREALQQGISCIYQELNLIPHLSVAENIFLGREPQNVPALGIIDLKERFARSTALLKELGCMISPQVKVKDLGIGKQQMVEIAKALSLQARLVIMDEPTSSLSEHEVVELFRVVRKLKQKGIAIIFVSHKLEEIRQIADRVTVLRDGRKVATLSRGEFDIDELIKLMVGRSLKEKFPKINVERKREALRVEDIWTDTGLKGVTFTAYEGEVLGIAGLVGAGRTELARAIFGADSIKKGNIFIYGEKVNIRNPQDAIRAGLAFLTEDRKSQGLILGESIAFNVTLAGINQFRKKGWLDVRKQLQVAEKLARDLRIKPLQIGRKVRELSGGNQQKVVLAKWLCTRSRIFIFDEPTRGIDVGAKVEVYNLINNLVQDGAAVIMISSELPEILGMSDRILVMNNGRITAELLRKEATQEKIMKAATGGY</sequence>
<feature type="domain" description="ABC transporter" evidence="10">
    <location>
        <begin position="6"/>
        <end position="244"/>
    </location>
</feature>
<dbReference type="Pfam" id="PF00005">
    <property type="entry name" value="ABC_tran"/>
    <property type="match status" value="2"/>
</dbReference>
<keyword evidence="2" id="KW-0813">Transport</keyword>
<name>A0A1J5JEJ6_NEOTH</name>
<dbReference type="InterPro" id="IPR017871">
    <property type="entry name" value="ABC_transporter-like_CS"/>
</dbReference>
<dbReference type="PROSITE" id="PS00211">
    <property type="entry name" value="ABC_TRANSPORTER_1"/>
    <property type="match status" value="1"/>
</dbReference>
<keyword evidence="8" id="KW-1278">Translocase</keyword>
<dbReference type="InterPro" id="IPR027417">
    <property type="entry name" value="P-loop_NTPase"/>
</dbReference>
<dbReference type="PROSITE" id="PS50893">
    <property type="entry name" value="ABC_TRANSPORTER_2"/>
    <property type="match status" value="2"/>
</dbReference>
<evidence type="ECO:0000256" key="6">
    <source>
        <dbReference type="ARBA" id="ARBA00022741"/>
    </source>
</evidence>
<proteinExistence type="predicted"/>
<protein>
    <submittedName>
        <fullName evidence="11">Ribose import ATP-binding protein RbsA</fullName>
        <ecNumber evidence="11">3.6.3.17</ecNumber>
    </submittedName>
</protein>
<evidence type="ECO:0000256" key="9">
    <source>
        <dbReference type="ARBA" id="ARBA00023136"/>
    </source>
</evidence>
<dbReference type="SUPFAM" id="SSF52540">
    <property type="entry name" value="P-loop containing nucleoside triphosphate hydrolases"/>
    <property type="match status" value="2"/>
</dbReference>
<evidence type="ECO:0000256" key="8">
    <source>
        <dbReference type="ARBA" id="ARBA00022967"/>
    </source>
</evidence>
<reference evidence="11 12" key="1">
    <citation type="submission" date="2016-08" db="EMBL/GenBank/DDBJ databases">
        <title>Genome-based comparison of Moorella thermoacetic strains.</title>
        <authorList>
            <person name="Poehlein A."/>
            <person name="Bengelsdorf F.R."/>
            <person name="Esser C."/>
            <person name="Duerre P."/>
            <person name="Daniel R."/>
        </authorList>
    </citation>
    <scope>NUCLEOTIDE SEQUENCE [LARGE SCALE GENOMIC DNA]</scope>
    <source>
        <strain evidence="11 12">DSM 11768</strain>
    </source>
</reference>
<dbReference type="GO" id="GO:0016887">
    <property type="term" value="F:ATP hydrolysis activity"/>
    <property type="evidence" value="ECO:0007669"/>
    <property type="project" value="InterPro"/>
</dbReference>
<dbReference type="Proteomes" id="UP000182743">
    <property type="component" value="Unassembled WGS sequence"/>
</dbReference>
<keyword evidence="5" id="KW-0677">Repeat</keyword>
<evidence type="ECO:0000256" key="3">
    <source>
        <dbReference type="ARBA" id="ARBA00022475"/>
    </source>
</evidence>
<comment type="subcellular location">
    <subcellularLocation>
        <location evidence="1">Cell membrane</location>
        <topology evidence="1">Peripheral membrane protein</topology>
    </subcellularLocation>
</comment>
<dbReference type="InterPro" id="IPR003439">
    <property type="entry name" value="ABC_transporter-like_ATP-bd"/>
</dbReference>
<evidence type="ECO:0000256" key="5">
    <source>
        <dbReference type="ARBA" id="ARBA00022737"/>
    </source>
</evidence>
<dbReference type="CDD" id="cd03215">
    <property type="entry name" value="ABC_Carb_Monos_II"/>
    <property type="match status" value="1"/>
</dbReference>
<gene>
    <name evidence="11" type="primary">rbsA_3</name>
    <name evidence="11" type="ORF">MOOR_27320</name>
</gene>
<dbReference type="PANTHER" id="PTHR43790:SF3">
    <property type="entry name" value="D-ALLOSE IMPORT ATP-BINDING PROTEIN ALSA-RELATED"/>
    <property type="match status" value="1"/>
</dbReference>
<dbReference type="GO" id="GO:0005524">
    <property type="term" value="F:ATP binding"/>
    <property type="evidence" value="ECO:0007669"/>
    <property type="project" value="UniProtKB-KW"/>
</dbReference>
<dbReference type="RefSeq" id="WP_071521620.1">
    <property type="nucleotide sequence ID" value="NZ_MIHH01000036.1"/>
</dbReference>
<evidence type="ECO:0000313" key="12">
    <source>
        <dbReference type="Proteomes" id="UP000182743"/>
    </source>
</evidence>
<keyword evidence="6" id="KW-0547">Nucleotide-binding</keyword>
<dbReference type="SMART" id="SM00382">
    <property type="entry name" value="AAA"/>
    <property type="match status" value="2"/>
</dbReference>
<evidence type="ECO:0000256" key="1">
    <source>
        <dbReference type="ARBA" id="ARBA00004202"/>
    </source>
</evidence>
<keyword evidence="11" id="KW-0378">Hydrolase</keyword>
<organism evidence="11 12">
    <name type="scientific">Neomoorella thermoacetica</name>
    <name type="common">Clostridium thermoaceticum</name>
    <dbReference type="NCBI Taxonomy" id="1525"/>
    <lineage>
        <taxon>Bacteria</taxon>
        <taxon>Bacillati</taxon>
        <taxon>Bacillota</taxon>
        <taxon>Clostridia</taxon>
        <taxon>Neomoorellales</taxon>
        <taxon>Neomoorellaceae</taxon>
        <taxon>Neomoorella</taxon>
    </lineage>
</organism>
<dbReference type="InterPro" id="IPR003593">
    <property type="entry name" value="AAA+_ATPase"/>
</dbReference>
<dbReference type="GO" id="GO:0005886">
    <property type="term" value="C:plasma membrane"/>
    <property type="evidence" value="ECO:0007669"/>
    <property type="project" value="UniProtKB-SubCell"/>
</dbReference>
<keyword evidence="7 11" id="KW-0067">ATP-binding</keyword>
<dbReference type="Gene3D" id="3.40.50.300">
    <property type="entry name" value="P-loop containing nucleotide triphosphate hydrolases"/>
    <property type="match status" value="2"/>
</dbReference>
<keyword evidence="3" id="KW-1003">Cell membrane</keyword>